<dbReference type="EMBL" id="QQAV01000014">
    <property type="protein sequence ID" value="RDI18655.1"/>
    <property type="molecule type" value="Genomic_DNA"/>
</dbReference>
<dbReference type="Pfam" id="PF00149">
    <property type="entry name" value="Metallophos"/>
    <property type="match status" value="1"/>
</dbReference>
<evidence type="ECO:0000259" key="5">
    <source>
        <dbReference type="Pfam" id="PF00149"/>
    </source>
</evidence>
<dbReference type="Gene3D" id="3.60.21.10">
    <property type="match status" value="1"/>
</dbReference>
<keyword evidence="1" id="KW-0479">Metal-binding</keyword>
<sequence>MPHALPPGSLPVERDCVLLHLSDPHFGTEQAPVVEALVRWVHAQAADAVVVSGDITQRATRAQFAAARAFLQRLDAPRVLVIPGNHDIPLFDLGTRLLAPYRRYQAALGDDLEPALDLPHCLVLGAKTTRRWRHSDGEISPAQIDRVARRLADAGPTQLRVVMVHQPVAVTRPEDHENLLHGREAALARWAQAGVDLVLGGHIHLPFAVPLPQAGGAWAVQAGTAVSSRVRSGAPNSVNLLRWPGPGDDGRRCCMLERWDFDARLDAFALALTDTLELPARG</sequence>
<keyword evidence="3" id="KW-0408">Iron</keyword>
<dbReference type="OrthoDB" id="9811542at2"/>
<feature type="domain" description="Calcineurin-like phosphoesterase" evidence="5">
    <location>
        <begin position="18"/>
        <end position="205"/>
    </location>
</feature>
<dbReference type="GO" id="GO:0046872">
    <property type="term" value="F:metal ion binding"/>
    <property type="evidence" value="ECO:0007669"/>
    <property type="project" value="UniProtKB-KW"/>
</dbReference>
<dbReference type="STRING" id="433924.NS331_14900"/>
<evidence type="ECO:0000313" key="6">
    <source>
        <dbReference type="EMBL" id="RDI18655.1"/>
    </source>
</evidence>
<evidence type="ECO:0000256" key="3">
    <source>
        <dbReference type="ARBA" id="ARBA00023004"/>
    </source>
</evidence>
<dbReference type="InterPro" id="IPR050884">
    <property type="entry name" value="CNP_phosphodiesterase-III"/>
</dbReference>
<evidence type="ECO:0000256" key="4">
    <source>
        <dbReference type="ARBA" id="ARBA00025742"/>
    </source>
</evidence>
<evidence type="ECO:0000256" key="1">
    <source>
        <dbReference type="ARBA" id="ARBA00022723"/>
    </source>
</evidence>
<organism evidence="6 7">
    <name type="scientific">Pseudacidovorax intermedius</name>
    <dbReference type="NCBI Taxonomy" id="433924"/>
    <lineage>
        <taxon>Bacteria</taxon>
        <taxon>Pseudomonadati</taxon>
        <taxon>Pseudomonadota</taxon>
        <taxon>Betaproteobacteria</taxon>
        <taxon>Burkholderiales</taxon>
        <taxon>Comamonadaceae</taxon>
        <taxon>Pseudacidovorax</taxon>
    </lineage>
</organism>
<keyword evidence="7" id="KW-1185">Reference proteome</keyword>
<dbReference type="InterPro" id="IPR029052">
    <property type="entry name" value="Metallo-depent_PP-like"/>
</dbReference>
<comment type="caution">
    <text evidence="6">The sequence shown here is derived from an EMBL/GenBank/DDBJ whole genome shotgun (WGS) entry which is preliminary data.</text>
</comment>
<dbReference type="AlphaFoldDB" id="A0A370F5G0"/>
<dbReference type="GO" id="GO:0016787">
    <property type="term" value="F:hydrolase activity"/>
    <property type="evidence" value="ECO:0007669"/>
    <property type="project" value="UniProtKB-KW"/>
</dbReference>
<keyword evidence="2" id="KW-0378">Hydrolase</keyword>
<accession>A0A370F5G0</accession>
<gene>
    <name evidence="6" type="ORF">DFR41_114103</name>
</gene>
<comment type="similarity">
    <text evidence="4">Belongs to the cyclic nucleotide phosphodiesterase class-III family.</text>
</comment>
<dbReference type="Proteomes" id="UP000255265">
    <property type="component" value="Unassembled WGS sequence"/>
</dbReference>
<evidence type="ECO:0000256" key="2">
    <source>
        <dbReference type="ARBA" id="ARBA00022801"/>
    </source>
</evidence>
<dbReference type="InterPro" id="IPR004843">
    <property type="entry name" value="Calcineurin-like_PHP"/>
</dbReference>
<protein>
    <submittedName>
        <fullName evidence="6">3',5'-cyclic AMP phosphodiesterase CpdA</fullName>
    </submittedName>
</protein>
<name>A0A370F5G0_9BURK</name>
<evidence type="ECO:0000313" key="7">
    <source>
        <dbReference type="Proteomes" id="UP000255265"/>
    </source>
</evidence>
<dbReference type="PANTHER" id="PTHR42988">
    <property type="entry name" value="PHOSPHOHYDROLASE"/>
    <property type="match status" value="1"/>
</dbReference>
<proteinExistence type="inferred from homology"/>
<dbReference type="SUPFAM" id="SSF56300">
    <property type="entry name" value="Metallo-dependent phosphatases"/>
    <property type="match status" value="1"/>
</dbReference>
<dbReference type="RefSeq" id="WP_052383736.1">
    <property type="nucleotide sequence ID" value="NZ_QQAV01000014.1"/>
</dbReference>
<reference evidence="6 7" key="1">
    <citation type="submission" date="2018-07" db="EMBL/GenBank/DDBJ databases">
        <title>Genomic Encyclopedia of Type Strains, Phase IV (KMG-IV): sequencing the most valuable type-strain genomes for metagenomic binning, comparative biology and taxonomic classification.</title>
        <authorList>
            <person name="Goeker M."/>
        </authorList>
    </citation>
    <scope>NUCLEOTIDE SEQUENCE [LARGE SCALE GENOMIC DNA]</scope>
    <source>
        <strain evidence="6 7">DSM 21352</strain>
    </source>
</reference>
<dbReference type="PANTHER" id="PTHR42988:SF2">
    <property type="entry name" value="CYCLIC NUCLEOTIDE PHOSPHODIESTERASE CBUA0032-RELATED"/>
    <property type="match status" value="1"/>
</dbReference>